<evidence type="ECO:0000313" key="2">
    <source>
        <dbReference type="EMBL" id="ATF63291.1"/>
    </source>
</evidence>
<dbReference type="Proteomes" id="UP000756427">
    <property type="component" value="Unassembled WGS sequence"/>
</dbReference>
<accession>A0A291DFI0</accession>
<reference evidence="3" key="3">
    <citation type="submission" date="2020-04" db="EMBL/GenBank/DDBJ databases">
        <title>Deep metagenomics examines the oral microbiome during advanced dental caries in children, revealing novel taxa and co-occurrences with host molecules.</title>
        <authorList>
            <person name="Baker J.L."/>
            <person name="Morton J.T."/>
            <person name="Dinis M."/>
            <person name="Alvarez R."/>
            <person name="Tran N.C."/>
            <person name="Knight R."/>
            <person name="Edlund A."/>
        </authorList>
    </citation>
    <scope>NUCLEOTIDE SEQUENCE</scope>
    <source>
        <strain evidence="4">JCVI_29_bin.11</strain>
        <strain evidence="3">JCVI_39_bin.18</strain>
        <strain evidence="5">JCVI_44_bin.2</strain>
    </source>
</reference>
<evidence type="ECO:0000256" key="1">
    <source>
        <dbReference type="SAM" id="Phobius"/>
    </source>
</evidence>
<dbReference type="AlphaFoldDB" id="A0A291DFI0"/>
<dbReference type="Proteomes" id="UP000713964">
    <property type="component" value="Unassembled WGS sequence"/>
</dbReference>
<evidence type="ECO:0000313" key="4">
    <source>
        <dbReference type="EMBL" id="MBF1658510.1"/>
    </source>
</evidence>
<dbReference type="EMBL" id="JABZXL010000003">
    <property type="protein sequence ID" value="MBF1658510.1"/>
    <property type="molecule type" value="Genomic_DNA"/>
</dbReference>
<keyword evidence="1" id="KW-1133">Transmembrane helix</keyword>
<proteinExistence type="predicted"/>
<dbReference type="GO" id="GO:0016740">
    <property type="term" value="F:transferase activity"/>
    <property type="evidence" value="ECO:0007669"/>
    <property type="project" value="UniProtKB-KW"/>
</dbReference>
<gene>
    <name evidence="2" type="ORF">CO690_06195</name>
    <name evidence="4" type="ORF">HXO58_01560</name>
    <name evidence="3" type="ORF">HXO61_03630</name>
    <name evidence="5" type="ORF">HXO64_02390</name>
</gene>
<dbReference type="RefSeq" id="WP_005507607.1">
    <property type="nucleotide sequence ID" value="NZ_CAJLGA010000015.1"/>
</dbReference>
<feature type="transmembrane region" description="Helical" evidence="1">
    <location>
        <begin position="15"/>
        <end position="35"/>
    </location>
</feature>
<keyword evidence="1" id="KW-0812">Transmembrane</keyword>
<sequence length="79" mass="9055">MSYSRAKYPSAKRPVPFFVWASPILFLIYLPLLWFKVIPNSFEVTDLSTLLLAALQWTAFGSLLGYLGERRFAKPRASK</sequence>
<dbReference type="EMBL" id="JABZXO010000006">
    <property type="protein sequence ID" value="MBF1657009.1"/>
    <property type="molecule type" value="Genomic_DNA"/>
</dbReference>
<dbReference type="EMBL" id="CP023510">
    <property type="protein sequence ID" value="ATF63291.1"/>
    <property type="molecule type" value="Genomic_DNA"/>
</dbReference>
<dbReference type="GeneID" id="61435647"/>
<feature type="transmembrane region" description="Helical" evidence="1">
    <location>
        <begin position="47"/>
        <end position="67"/>
    </location>
</feature>
<dbReference type="Proteomes" id="UP000770330">
    <property type="component" value="Unassembled WGS sequence"/>
</dbReference>
<reference evidence="2" key="1">
    <citation type="submission" date="2017-09" db="EMBL/GenBank/DDBJ databases">
        <title>FDA dAtabase for Regulatory Grade micrObial Sequences (FDA-ARGOS): Supporting development and validation of Infectious Disease Dx tests.</title>
        <authorList>
            <person name="Campos J."/>
            <person name="Goldberg B."/>
            <person name="Tallon L."/>
            <person name="Sadzewicz L."/>
            <person name="Ott S."/>
            <person name="Zhao X."/>
            <person name="Nagaraj S."/>
            <person name="Vavikolanu K."/>
            <person name="Aluvathingal J."/>
            <person name="Nadendla S."/>
            <person name="Geyer C."/>
            <person name="Nandy P."/>
            <person name="Hobson J."/>
            <person name="Sichtig H."/>
        </authorList>
    </citation>
    <scope>NUCLEOTIDE SEQUENCE</scope>
    <source>
        <strain evidence="2">FDAARGOS_369</strain>
    </source>
</reference>
<protein>
    <submittedName>
        <fullName evidence="2">Phosphoglycerol transferase</fullName>
    </submittedName>
</protein>
<reference evidence="6" key="2">
    <citation type="submission" date="2017-09" db="EMBL/GenBank/DDBJ databases">
        <title>FDA dAtabase for Regulatory Grade micrObial Sequences (FDA-ARGOS): Supporting development and validation of Infectious Disease Dx tests.</title>
        <authorList>
            <person name="Minogue T."/>
            <person name="Wolcott M."/>
            <person name="Wasieloski L."/>
            <person name="Aguilar W."/>
            <person name="Moore D."/>
            <person name="Tallon L."/>
            <person name="Sadzewicz L."/>
            <person name="Ott S."/>
            <person name="Zhao X."/>
            <person name="Nagaraj S."/>
            <person name="Vavikolanu K."/>
            <person name="Aluvathingal J."/>
            <person name="Nadendla S."/>
            <person name="Sichtig H."/>
        </authorList>
    </citation>
    <scope>NUCLEOTIDE SEQUENCE [LARGE SCALE GENOMIC DNA]</scope>
    <source>
        <strain evidence="6">FDAARGOS_369</strain>
    </source>
</reference>
<evidence type="ECO:0000313" key="5">
    <source>
        <dbReference type="EMBL" id="MBF1663389.1"/>
    </source>
</evidence>
<organism evidence="2 6">
    <name type="scientific">Rothia mucilaginosa</name>
    <dbReference type="NCBI Taxonomy" id="43675"/>
    <lineage>
        <taxon>Bacteria</taxon>
        <taxon>Bacillati</taxon>
        <taxon>Actinomycetota</taxon>
        <taxon>Actinomycetes</taxon>
        <taxon>Micrococcales</taxon>
        <taxon>Micrococcaceae</taxon>
        <taxon>Rothia</taxon>
    </lineage>
</organism>
<evidence type="ECO:0000313" key="3">
    <source>
        <dbReference type="EMBL" id="MBF1657009.1"/>
    </source>
</evidence>
<dbReference type="Proteomes" id="UP000218628">
    <property type="component" value="Chromosome"/>
</dbReference>
<keyword evidence="2" id="KW-0808">Transferase</keyword>
<keyword evidence="1" id="KW-0472">Membrane</keyword>
<evidence type="ECO:0000313" key="6">
    <source>
        <dbReference type="Proteomes" id="UP000218628"/>
    </source>
</evidence>
<name>A0A291DFI0_9MICC</name>
<dbReference type="EMBL" id="JABZXR010000007">
    <property type="protein sequence ID" value="MBF1663389.1"/>
    <property type="molecule type" value="Genomic_DNA"/>
</dbReference>